<keyword evidence="1" id="KW-0472">Membrane</keyword>
<evidence type="ECO:0000259" key="2">
    <source>
        <dbReference type="Pfam" id="PF07435"/>
    </source>
</evidence>
<reference evidence="3 4" key="1">
    <citation type="journal article" date="2018" name="Front. Microbiol.">
        <title>Description and Comparative Genomics of Macrococcus caseolyticus subsp. hominis subsp. nov., Macrococcus goetzii sp. nov., Macrococcus epidermidis sp. nov., and Macrococcus bohemicus sp. nov., Novel Macrococci From Human Clinical Material With Virulence Potential and Suspected Uptake of Foreign DNA by Natural Transformation.</title>
        <authorList>
            <person name="Maslanova I."/>
            <person name="Wertheimer Z."/>
            <person name="Sedlacek I."/>
            <person name="Svec P."/>
            <person name="Indrakova A."/>
            <person name="Kovarovic V."/>
            <person name="Schumann P."/>
            <person name="Sproer C."/>
            <person name="Kralova S."/>
            <person name="Sedo O."/>
            <person name="Kristofova L."/>
            <person name="Vrbovska V."/>
            <person name="Fuzik T."/>
            <person name="Petras P."/>
            <person name="Zdrahal Z."/>
            <person name="Ruzickova V."/>
            <person name="Doskar J."/>
            <person name="Pantucek R."/>
        </authorList>
    </citation>
    <scope>NUCLEOTIDE SEQUENCE [LARGE SCALE GENOMIC DNA]</scope>
    <source>
        <strain evidence="3 4">01/688</strain>
    </source>
</reference>
<accession>A0A327ZNK5</accession>
<keyword evidence="4" id="KW-1185">Reference proteome</keyword>
<dbReference type="Gene3D" id="3.10.450.310">
    <property type="match status" value="1"/>
</dbReference>
<dbReference type="EMBL" id="PZJH01000007">
    <property type="protein sequence ID" value="RAK43909.1"/>
    <property type="molecule type" value="Genomic_DNA"/>
</dbReference>
<sequence length="442" mass="50941">MTVIGMFKSILKGIILLTLVISSIVLTYKIWNFRPNLANIETSITKTNTALSPKNVDDINSIFLPYQVVVYSDNNIYGTTDKDMLLEFVKRISSLKVSDISDKNQGISYMSKSLKDKFVILDYAGELPVAMYLTDILDNTVKGDSNAQFKRIIIDSHKQQNIILYMMTNDNRMLEIETNGSSKAFNTLVKSSRKSMESYTGVITNERTTDELTSLYVPEKPKQTQAYSYLADNINVDDINKAVLGDKNSIIERSDNNRSKTYNSNTGIVKMTNNENYKFNNLSEVDHGKPNPMNNLINSFNFISEHRGFTDDYRYFGVRHADSAIKYQMFFKGYPVFNRRDLSEIDIIWGDDNIYEYKRGLYTTSVAVPAKQKVKQLPTAEEVRFALASNKHYQFERVSNMMIGYNMERSDEETIQSTLSFKPAWFIKYNDEWKEYDNGRLK</sequence>
<name>A0A327ZNK5_9STAP</name>
<dbReference type="CDD" id="cd15787">
    <property type="entry name" value="YycH_N"/>
    <property type="match status" value="1"/>
</dbReference>
<evidence type="ECO:0000313" key="4">
    <source>
        <dbReference type="Proteomes" id="UP000249808"/>
    </source>
</evidence>
<dbReference type="Gene3D" id="3.30.310.160">
    <property type="entry name" value="YycH protein, domain 2"/>
    <property type="match status" value="1"/>
</dbReference>
<gene>
    <name evidence="3" type="ORF">BHU61_11185</name>
</gene>
<proteinExistence type="predicted"/>
<feature type="domain" description="Regulatory protein YycH" evidence="2">
    <location>
        <begin position="11"/>
        <end position="434"/>
    </location>
</feature>
<evidence type="ECO:0000256" key="1">
    <source>
        <dbReference type="SAM" id="Phobius"/>
    </source>
</evidence>
<dbReference type="Pfam" id="PF07435">
    <property type="entry name" value="YycH"/>
    <property type="match status" value="1"/>
</dbReference>
<evidence type="ECO:0000313" key="3">
    <source>
        <dbReference type="EMBL" id="RAK43909.1"/>
    </source>
</evidence>
<dbReference type="InterPro" id="IPR042274">
    <property type="entry name" value="YycH/YycI_2"/>
</dbReference>
<dbReference type="InterPro" id="IPR009996">
    <property type="entry name" value="YycH"/>
</dbReference>
<keyword evidence="1" id="KW-0812">Transmembrane</keyword>
<dbReference type="Proteomes" id="UP000249808">
    <property type="component" value="Unassembled WGS sequence"/>
</dbReference>
<protein>
    <recommendedName>
        <fullName evidence="2">Regulatory protein YycH domain-containing protein</fullName>
    </recommendedName>
</protein>
<organism evidence="3 4">
    <name type="scientific">Macrococcus epidermidis</name>
    <dbReference type="NCBI Taxonomy" id="1902580"/>
    <lineage>
        <taxon>Bacteria</taxon>
        <taxon>Bacillati</taxon>
        <taxon>Bacillota</taxon>
        <taxon>Bacilli</taxon>
        <taxon>Bacillales</taxon>
        <taxon>Staphylococcaceae</taxon>
        <taxon>Macrococcus</taxon>
    </lineage>
</organism>
<keyword evidence="1" id="KW-1133">Transmembrane helix</keyword>
<feature type="transmembrane region" description="Helical" evidence="1">
    <location>
        <begin position="12"/>
        <end position="31"/>
    </location>
</feature>
<dbReference type="AlphaFoldDB" id="A0A327ZNK5"/>
<comment type="caution">
    <text evidence="3">The sequence shown here is derived from an EMBL/GenBank/DDBJ whole genome shotgun (WGS) entry which is preliminary data.</text>
</comment>